<proteinExistence type="predicted"/>
<dbReference type="AlphaFoldDB" id="A0A0F9MLV5"/>
<protein>
    <submittedName>
        <fullName evidence="2">Uncharacterized protein</fullName>
    </submittedName>
</protein>
<keyword evidence="1" id="KW-0472">Membrane</keyword>
<keyword evidence="1" id="KW-0812">Transmembrane</keyword>
<dbReference type="EMBL" id="LAZR01008589">
    <property type="protein sequence ID" value="KKM77795.1"/>
    <property type="molecule type" value="Genomic_DNA"/>
</dbReference>
<accession>A0A0F9MLV5</accession>
<evidence type="ECO:0000313" key="2">
    <source>
        <dbReference type="EMBL" id="KKM77795.1"/>
    </source>
</evidence>
<reference evidence="2" key="1">
    <citation type="journal article" date="2015" name="Nature">
        <title>Complex archaea that bridge the gap between prokaryotes and eukaryotes.</title>
        <authorList>
            <person name="Spang A."/>
            <person name="Saw J.H."/>
            <person name="Jorgensen S.L."/>
            <person name="Zaremba-Niedzwiedzka K."/>
            <person name="Martijn J."/>
            <person name="Lind A.E."/>
            <person name="van Eijk R."/>
            <person name="Schleper C."/>
            <person name="Guy L."/>
            <person name="Ettema T.J."/>
        </authorList>
    </citation>
    <scope>NUCLEOTIDE SEQUENCE</scope>
</reference>
<comment type="caution">
    <text evidence="2">The sequence shown here is derived from an EMBL/GenBank/DDBJ whole genome shotgun (WGS) entry which is preliminary data.</text>
</comment>
<gene>
    <name evidence="2" type="ORF">LCGC14_1366490</name>
</gene>
<name>A0A0F9MLV5_9ZZZZ</name>
<keyword evidence="1" id="KW-1133">Transmembrane helix</keyword>
<organism evidence="2">
    <name type="scientific">marine sediment metagenome</name>
    <dbReference type="NCBI Taxonomy" id="412755"/>
    <lineage>
        <taxon>unclassified sequences</taxon>
        <taxon>metagenomes</taxon>
        <taxon>ecological metagenomes</taxon>
    </lineage>
</organism>
<evidence type="ECO:0000256" key="1">
    <source>
        <dbReference type="SAM" id="Phobius"/>
    </source>
</evidence>
<sequence>MKWYQDFDAAEILCLFVLGIIAITALVQEGGSSIANTVVSGLVGYMVKSVKNGVATPKPFENDEEK</sequence>
<feature type="transmembrane region" description="Helical" evidence="1">
    <location>
        <begin position="7"/>
        <end position="27"/>
    </location>
</feature>